<dbReference type="Gene3D" id="1.10.150.20">
    <property type="entry name" value="5' to 3' exonuclease, C-terminal subdomain"/>
    <property type="match status" value="1"/>
</dbReference>
<dbReference type="InterPro" id="IPR001098">
    <property type="entry name" value="DNA-dir_DNA_pol_A_palm_dom"/>
</dbReference>
<dbReference type="GO" id="GO:0003887">
    <property type="term" value="F:DNA-directed DNA polymerase activity"/>
    <property type="evidence" value="ECO:0007669"/>
    <property type="project" value="InterPro"/>
</dbReference>
<accession>A0A8D8VL46</accession>
<dbReference type="PANTHER" id="PTHR10133">
    <property type="entry name" value="DNA POLYMERASE I"/>
    <property type="match status" value="1"/>
</dbReference>
<organism evidence="3">
    <name type="scientific">Cacopsylla melanoneura</name>
    <dbReference type="NCBI Taxonomy" id="428564"/>
    <lineage>
        <taxon>Eukaryota</taxon>
        <taxon>Metazoa</taxon>
        <taxon>Ecdysozoa</taxon>
        <taxon>Arthropoda</taxon>
        <taxon>Hexapoda</taxon>
        <taxon>Insecta</taxon>
        <taxon>Pterygota</taxon>
        <taxon>Neoptera</taxon>
        <taxon>Paraneoptera</taxon>
        <taxon>Hemiptera</taxon>
        <taxon>Sternorrhyncha</taxon>
        <taxon>Psylloidea</taxon>
        <taxon>Psyllidae</taxon>
        <taxon>Psyllinae</taxon>
        <taxon>Cacopsylla</taxon>
    </lineage>
</organism>
<dbReference type="Pfam" id="PF00476">
    <property type="entry name" value="DNA_pol_A"/>
    <property type="match status" value="1"/>
</dbReference>
<name>A0A8D8VL46_9HEMI</name>
<protein>
    <submittedName>
        <fullName evidence="3">DNA polymerase nu</fullName>
    </submittedName>
</protein>
<dbReference type="PANTHER" id="PTHR10133:SF27">
    <property type="entry name" value="DNA POLYMERASE NU"/>
    <property type="match status" value="1"/>
</dbReference>
<dbReference type="GO" id="GO:0006302">
    <property type="term" value="P:double-strand break repair"/>
    <property type="evidence" value="ECO:0007669"/>
    <property type="project" value="TreeGrafter"/>
</dbReference>
<proteinExistence type="predicted"/>
<dbReference type="PRINTS" id="PR00868">
    <property type="entry name" value="DNAPOLI"/>
</dbReference>
<dbReference type="SUPFAM" id="SSF56672">
    <property type="entry name" value="DNA/RNA polymerases"/>
    <property type="match status" value="1"/>
</dbReference>
<dbReference type="EMBL" id="HBUF01063435">
    <property type="protein sequence ID" value="CAG6626763.1"/>
    <property type="molecule type" value="Transcribed_RNA"/>
</dbReference>
<dbReference type="Gene3D" id="3.30.70.370">
    <property type="match status" value="1"/>
</dbReference>
<feature type="domain" description="DNA-directed DNA polymerase family A palm" evidence="2">
    <location>
        <begin position="1"/>
        <end position="132"/>
    </location>
</feature>
<reference evidence="3" key="1">
    <citation type="submission" date="2021-05" db="EMBL/GenBank/DDBJ databases">
        <authorList>
            <person name="Alioto T."/>
            <person name="Alioto T."/>
            <person name="Gomez Garrido J."/>
        </authorList>
    </citation>
    <scope>NUCLEOTIDE SEQUENCE</scope>
</reference>
<dbReference type="InterPro" id="IPR043502">
    <property type="entry name" value="DNA/RNA_pol_sf"/>
</dbReference>
<sequence length="178" mass="20082">MYGVGIEKLSEYLNIDNKQAYEILNKFTATFPGVKKFTHHVIQSCQEQGYLSSLSGRRRYFGNIQSQDFGLKGYARRQAVNFLIQGSAADICKAAMISTQRALYENNGLQDNDIRLLLQIHDELVWEVRGDIVNRVIGIIKHCMETLPGAWSTELSLSLPLPVKLSCGTNWGEMQPLD</sequence>
<dbReference type="GO" id="GO:0006261">
    <property type="term" value="P:DNA-templated DNA replication"/>
    <property type="evidence" value="ECO:0007669"/>
    <property type="project" value="InterPro"/>
</dbReference>
<keyword evidence="1" id="KW-0235">DNA replication</keyword>
<evidence type="ECO:0000313" key="3">
    <source>
        <dbReference type="EMBL" id="CAG6626763.1"/>
    </source>
</evidence>
<evidence type="ECO:0000259" key="2">
    <source>
        <dbReference type="SMART" id="SM00482"/>
    </source>
</evidence>
<dbReference type="GO" id="GO:0003677">
    <property type="term" value="F:DNA binding"/>
    <property type="evidence" value="ECO:0007669"/>
    <property type="project" value="InterPro"/>
</dbReference>
<dbReference type="InterPro" id="IPR002298">
    <property type="entry name" value="DNA_polymerase_A"/>
</dbReference>
<evidence type="ECO:0000256" key="1">
    <source>
        <dbReference type="ARBA" id="ARBA00022705"/>
    </source>
</evidence>
<dbReference type="SMART" id="SM00482">
    <property type="entry name" value="POLAc"/>
    <property type="match status" value="1"/>
</dbReference>
<dbReference type="AlphaFoldDB" id="A0A8D8VL46"/>